<protein>
    <submittedName>
        <fullName evidence="2">Uncharacterized protein</fullName>
    </submittedName>
</protein>
<dbReference type="AlphaFoldDB" id="A0AAD9M1V8"/>
<keyword evidence="1" id="KW-0812">Transmembrane</keyword>
<proteinExistence type="predicted"/>
<evidence type="ECO:0000256" key="1">
    <source>
        <dbReference type="SAM" id="Phobius"/>
    </source>
</evidence>
<evidence type="ECO:0000313" key="2">
    <source>
        <dbReference type="EMBL" id="KAK2029744.1"/>
    </source>
</evidence>
<keyword evidence="1" id="KW-1133">Transmembrane helix</keyword>
<reference evidence="2" key="1">
    <citation type="submission" date="2021-06" db="EMBL/GenBank/DDBJ databases">
        <title>Comparative genomics, transcriptomics and evolutionary studies reveal genomic signatures of adaptation to plant cell wall in hemibiotrophic fungi.</title>
        <authorList>
            <consortium name="DOE Joint Genome Institute"/>
            <person name="Baroncelli R."/>
            <person name="Diaz J.F."/>
            <person name="Benocci T."/>
            <person name="Peng M."/>
            <person name="Battaglia E."/>
            <person name="Haridas S."/>
            <person name="Andreopoulos W."/>
            <person name="Labutti K."/>
            <person name="Pangilinan J."/>
            <person name="Floch G.L."/>
            <person name="Makela M.R."/>
            <person name="Henrissat B."/>
            <person name="Grigoriev I.V."/>
            <person name="Crouch J.A."/>
            <person name="De Vries R.P."/>
            <person name="Sukno S.A."/>
            <person name="Thon M.R."/>
        </authorList>
    </citation>
    <scope>NUCLEOTIDE SEQUENCE</scope>
    <source>
        <strain evidence="2">MAFF235873</strain>
    </source>
</reference>
<accession>A0AAD9M1V8</accession>
<keyword evidence="1" id="KW-0472">Membrane</keyword>
<feature type="transmembrane region" description="Helical" evidence="1">
    <location>
        <begin position="6"/>
        <end position="26"/>
    </location>
</feature>
<gene>
    <name evidence="2" type="ORF">LX32DRAFT_638859</name>
</gene>
<organism evidence="2 3">
    <name type="scientific">Colletotrichum zoysiae</name>
    <dbReference type="NCBI Taxonomy" id="1216348"/>
    <lineage>
        <taxon>Eukaryota</taxon>
        <taxon>Fungi</taxon>
        <taxon>Dikarya</taxon>
        <taxon>Ascomycota</taxon>
        <taxon>Pezizomycotina</taxon>
        <taxon>Sordariomycetes</taxon>
        <taxon>Hypocreomycetidae</taxon>
        <taxon>Glomerellales</taxon>
        <taxon>Glomerellaceae</taxon>
        <taxon>Colletotrichum</taxon>
        <taxon>Colletotrichum graminicola species complex</taxon>
    </lineage>
</organism>
<dbReference type="EMBL" id="MU842860">
    <property type="protein sequence ID" value="KAK2029744.1"/>
    <property type="molecule type" value="Genomic_DNA"/>
</dbReference>
<comment type="caution">
    <text evidence="2">The sequence shown here is derived from an EMBL/GenBank/DDBJ whole genome shotgun (WGS) entry which is preliminary data.</text>
</comment>
<evidence type="ECO:0000313" key="3">
    <source>
        <dbReference type="Proteomes" id="UP001232148"/>
    </source>
</evidence>
<keyword evidence="3" id="KW-1185">Reference proteome</keyword>
<dbReference type="Proteomes" id="UP001232148">
    <property type="component" value="Unassembled WGS sequence"/>
</dbReference>
<sequence>MVGRMTASVLTTAICPIMLTISLEWIEKRRSHAYRVLCMVSVGVRTDIPGRVVVINNRRGRNR</sequence>
<name>A0AAD9M1V8_9PEZI</name>